<dbReference type="PROSITE" id="PS50222">
    <property type="entry name" value="EF_HAND_2"/>
    <property type="match status" value="1"/>
</dbReference>
<dbReference type="InterPro" id="IPR011992">
    <property type="entry name" value="EF-hand-dom_pair"/>
</dbReference>
<reference evidence="2 3" key="1">
    <citation type="submission" date="2018-11" db="EMBL/GenBank/DDBJ databases">
        <title>Sequencing the genomes of 1000 actinobacteria strains.</title>
        <authorList>
            <person name="Klenk H.-P."/>
        </authorList>
    </citation>
    <scope>NUCLEOTIDE SEQUENCE [LARGE SCALE GENOMIC DNA]</scope>
    <source>
        <strain evidence="2 3">DSM 44254</strain>
    </source>
</reference>
<dbReference type="Pfam" id="PF13499">
    <property type="entry name" value="EF-hand_7"/>
    <property type="match status" value="1"/>
</dbReference>
<dbReference type="Proteomes" id="UP000272400">
    <property type="component" value="Unassembled WGS sequence"/>
</dbReference>
<name>A0A3N1CNH8_9ACTN</name>
<dbReference type="PROSITE" id="PS00018">
    <property type="entry name" value="EF_HAND_1"/>
    <property type="match status" value="2"/>
</dbReference>
<evidence type="ECO:0000313" key="3">
    <source>
        <dbReference type="Proteomes" id="UP000272400"/>
    </source>
</evidence>
<gene>
    <name evidence="2" type="ORF">EDD29_0356</name>
</gene>
<dbReference type="SMART" id="SM00054">
    <property type="entry name" value="EFh"/>
    <property type="match status" value="2"/>
</dbReference>
<proteinExistence type="predicted"/>
<dbReference type="GO" id="GO:0005509">
    <property type="term" value="F:calcium ion binding"/>
    <property type="evidence" value="ECO:0007669"/>
    <property type="project" value="InterPro"/>
</dbReference>
<keyword evidence="3" id="KW-1185">Reference proteome</keyword>
<dbReference type="CDD" id="cd00051">
    <property type="entry name" value="EFh"/>
    <property type="match status" value="1"/>
</dbReference>
<dbReference type="InterPro" id="IPR002048">
    <property type="entry name" value="EF_hand_dom"/>
</dbReference>
<comment type="caution">
    <text evidence="2">The sequence shown here is derived from an EMBL/GenBank/DDBJ whole genome shotgun (WGS) entry which is preliminary data.</text>
</comment>
<dbReference type="AlphaFoldDB" id="A0A3N1CNH8"/>
<dbReference type="InterPro" id="IPR018247">
    <property type="entry name" value="EF_Hand_1_Ca_BS"/>
</dbReference>
<dbReference type="EMBL" id="RJKE01000001">
    <property type="protein sequence ID" value="ROO82871.1"/>
    <property type="molecule type" value="Genomic_DNA"/>
</dbReference>
<accession>A0A3N1CNH8</accession>
<dbReference type="SUPFAM" id="SSF47473">
    <property type="entry name" value="EF-hand"/>
    <property type="match status" value="1"/>
</dbReference>
<sequence length="78" mass="8409">MRHVTNEINAGEYQATFNLIDADGDGFIDVGELGNLMRALGKEASTSRVVEVMVQADLSQDGRMTLGEFAAFMAKANV</sequence>
<dbReference type="Gene3D" id="1.10.238.10">
    <property type="entry name" value="EF-hand"/>
    <property type="match status" value="1"/>
</dbReference>
<protein>
    <submittedName>
        <fullName evidence="2">Calmodulin</fullName>
    </submittedName>
</protein>
<evidence type="ECO:0000259" key="1">
    <source>
        <dbReference type="PROSITE" id="PS50222"/>
    </source>
</evidence>
<organism evidence="2 3">
    <name type="scientific">Actinocorallia herbida</name>
    <dbReference type="NCBI Taxonomy" id="58109"/>
    <lineage>
        <taxon>Bacteria</taxon>
        <taxon>Bacillati</taxon>
        <taxon>Actinomycetota</taxon>
        <taxon>Actinomycetes</taxon>
        <taxon>Streptosporangiales</taxon>
        <taxon>Thermomonosporaceae</taxon>
        <taxon>Actinocorallia</taxon>
    </lineage>
</organism>
<feature type="domain" description="EF-hand" evidence="1">
    <location>
        <begin position="8"/>
        <end position="43"/>
    </location>
</feature>
<evidence type="ECO:0000313" key="2">
    <source>
        <dbReference type="EMBL" id="ROO82871.1"/>
    </source>
</evidence>